<organism evidence="5 6">
    <name type="scientific">Hypericibacter terrae</name>
    <dbReference type="NCBI Taxonomy" id="2602015"/>
    <lineage>
        <taxon>Bacteria</taxon>
        <taxon>Pseudomonadati</taxon>
        <taxon>Pseudomonadota</taxon>
        <taxon>Alphaproteobacteria</taxon>
        <taxon>Rhodospirillales</taxon>
        <taxon>Dongiaceae</taxon>
        <taxon>Hypericibacter</taxon>
    </lineage>
</organism>
<dbReference type="FunFam" id="3.40.50.300:FF:000133">
    <property type="entry name" value="Spermidine/putrescine import ATP-binding protein PotA"/>
    <property type="match status" value="1"/>
</dbReference>
<evidence type="ECO:0000256" key="1">
    <source>
        <dbReference type="ARBA" id="ARBA00022448"/>
    </source>
</evidence>
<dbReference type="Pfam" id="PF00005">
    <property type="entry name" value="ABC_tran"/>
    <property type="match status" value="1"/>
</dbReference>
<protein>
    <submittedName>
        <fullName evidence="5">Polyamine-transporting ATPase</fullName>
    </submittedName>
</protein>
<dbReference type="InterPro" id="IPR027417">
    <property type="entry name" value="P-loop_NTPase"/>
</dbReference>
<sequence length="354" mass="38939">MLEVVGATHAYGPVVALDNVSLTAERGEFLTILGASGSGKTTMLRIISGLERPSRIERLAIDGADVSDKPASMRNCTTVFQNYALFPHMSVGENVGYGLKVRGVPKPEIQSRALDALRLVQLADKADRRIHQLSGGERQRVALARALVTRPAILLLDEPLGALDEKLRQEMQSELVELHRTLGMTFVYITHSQEEALTMSDRVILMRRGRIEQSGSPEALFDRPVSRFAAEFMGFENIIPAVVREISAGRVIVEIGPHVISGIWTAPVEPRQGDRVLIAVRAERLMPVRQGQSGAKENLIEATPGPRTYRGKYVDQAATTSIGTIRLRVWDRSTPVEDFNAVTWSLTDCVIIPA</sequence>
<evidence type="ECO:0000313" key="5">
    <source>
        <dbReference type="EMBL" id="QEX16604.1"/>
    </source>
</evidence>
<dbReference type="SUPFAM" id="SSF52540">
    <property type="entry name" value="P-loop containing nucleoside triphosphate hydrolases"/>
    <property type="match status" value="1"/>
</dbReference>
<dbReference type="EMBL" id="CP042906">
    <property type="protein sequence ID" value="QEX16604.1"/>
    <property type="molecule type" value="Genomic_DNA"/>
</dbReference>
<dbReference type="OrthoDB" id="9802264at2"/>
<dbReference type="GO" id="GO:0032991">
    <property type="term" value="C:protein-containing complex"/>
    <property type="evidence" value="ECO:0007669"/>
    <property type="project" value="UniProtKB-ARBA"/>
</dbReference>
<dbReference type="GO" id="GO:0005886">
    <property type="term" value="C:plasma membrane"/>
    <property type="evidence" value="ECO:0007669"/>
    <property type="project" value="UniProtKB-ARBA"/>
</dbReference>
<name>A0A5J6MGI0_9PROT</name>
<dbReference type="PROSITE" id="PS00211">
    <property type="entry name" value="ABC_TRANSPORTER_1"/>
    <property type="match status" value="1"/>
</dbReference>
<keyword evidence="3" id="KW-0067">ATP-binding</keyword>
<evidence type="ECO:0000259" key="4">
    <source>
        <dbReference type="PROSITE" id="PS50893"/>
    </source>
</evidence>
<dbReference type="InterPro" id="IPR003439">
    <property type="entry name" value="ABC_transporter-like_ATP-bd"/>
</dbReference>
<keyword evidence="6" id="KW-1185">Reference proteome</keyword>
<dbReference type="AlphaFoldDB" id="A0A5J6MGI0"/>
<dbReference type="GO" id="GO:0016887">
    <property type="term" value="F:ATP hydrolysis activity"/>
    <property type="evidence" value="ECO:0007669"/>
    <property type="project" value="InterPro"/>
</dbReference>
<gene>
    <name evidence="5" type="ORF">FRZ44_18990</name>
</gene>
<dbReference type="GO" id="GO:0015847">
    <property type="term" value="P:putrescine transport"/>
    <property type="evidence" value="ECO:0007669"/>
    <property type="project" value="UniProtKB-ARBA"/>
</dbReference>
<dbReference type="PROSITE" id="PS50893">
    <property type="entry name" value="ABC_TRANSPORTER_2"/>
    <property type="match status" value="1"/>
</dbReference>
<evidence type="ECO:0000256" key="2">
    <source>
        <dbReference type="ARBA" id="ARBA00022741"/>
    </source>
</evidence>
<dbReference type="GO" id="GO:0005524">
    <property type="term" value="F:ATP binding"/>
    <property type="evidence" value="ECO:0007669"/>
    <property type="project" value="UniProtKB-KW"/>
</dbReference>
<keyword evidence="2" id="KW-0547">Nucleotide-binding</keyword>
<keyword evidence="1" id="KW-0813">Transport</keyword>
<dbReference type="PANTHER" id="PTHR42781:SF4">
    <property type="entry name" value="SPERMIDINE_PUTRESCINE IMPORT ATP-BINDING PROTEIN POTA"/>
    <property type="match status" value="1"/>
</dbReference>
<dbReference type="PANTHER" id="PTHR42781">
    <property type="entry name" value="SPERMIDINE/PUTRESCINE IMPORT ATP-BINDING PROTEIN POTA"/>
    <property type="match status" value="1"/>
</dbReference>
<evidence type="ECO:0000313" key="6">
    <source>
        <dbReference type="Proteomes" id="UP000326202"/>
    </source>
</evidence>
<dbReference type="RefSeq" id="WP_151176942.1">
    <property type="nucleotide sequence ID" value="NZ_CP042906.1"/>
</dbReference>
<dbReference type="Proteomes" id="UP000326202">
    <property type="component" value="Chromosome"/>
</dbReference>
<dbReference type="SMART" id="SM00382">
    <property type="entry name" value="AAA"/>
    <property type="match status" value="1"/>
</dbReference>
<dbReference type="Gene3D" id="3.40.50.300">
    <property type="entry name" value="P-loop containing nucleotide triphosphate hydrolases"/>
    <property type="match status" value="1"/>
</dbReference>
<dbReference type="KEGG" id="htq:FRZ44_18990"/>
<accession>A0A5J6MGI0</accession>
<dbReference type="InterPro" id="IPR008995">
    <property type="entry name" value="Mo/tungstate-bd_C_term_dom"/>
</dbReference>
<dbReference type="InterPro" id="IPR050093">
    <property type="entry name" value="ABC_SmlMolc_Importer"/>
</dbReference>
<dbReference type="InterPro" id="IPR017871">
    <property type="entry name" value="ABC_transporter-like_CS"/>
</dbReference>
<dbReference type="InterPro" id="IPR003593">
    <property type="entry name" value="AAA+_ATPase"/>
</dbReference>
<reference evidence="5 6" key="1">
    <citation type="submission" date="2019-08" db="EMBL/GenBank/DDBJ databases">
        <title>Hyperibacter terrae gen. nov., sp. nov. and Hyperibacter viscosus sp. nov., two new members in the family Rhodospirillaceae isolated from the rhizosphere of Hypericum perforatum.</title>
        <authorList>
            <person name="Noviana Z."/>
        </authorList>
    </citation>
    <scope>NUCLEOTIDE SEQUENCE [LARGE SCALE GENOMIC DNA]</scope>
    <source>
        <strain evidence="5 6">R5913</strain>
    </source>
</reference>
<proteinExistence type="predicted"/>
<evidence type="ECO:0000256" key="3">
    <source>
        <dbReference type="ARBA" id="ARBA00022840"/>
    </source>
</evidence>
<dbReference type="SUPFAM" id="SSF50331">
    <property type="entry name" value="MOP-like"/>
    <property type="match status" value="1"/>
</dbReference>
<feature type="domain" description="ABC transporter" evidence="4">
    <location>
        <begin position="2"/>
        <end position="233"/>
    </location>
</feature>